<evidence type="ECO:0000259" key="6">
    <source>
        <dbReference type="SMART" id="SM00560"/>
    </source>
</evidence>
<feature type="compositionally biased region" description="Acidic residues" evidence="4">
    <location>
        <begin position="190"/>
        <end position="202"/>
    </location>
</feature>
<dbReference type="Gene3D" id="2.60.120.200">
    <property type="match status" value="1"/>
</dbReference>
<sequence length="533" mass="55690">MSAIHLPQQRPASGPASATAAPAGEPGWSRLLLVAGSRAALAVVLCLVVWSVLPAALGWSPRVIMSGSMEPRIHVGDVVVDRPIDPTTLTEGRIMTVTDPDHPEKTRTHRFQQRDEDGKLVTRGDANEAADSTPVDPDDVLGVAAIRVPHVGLPVTWLAQGQLAPVGIAVTVLLLLGLAATTPLRLTADDAAETDDTDDPGDPGDSGDSGTGPDDADDSDGDAGLTILDPAAAARRDRLRAPALGGFQLSSSLRFMIERHPRVLRIAVASLGALVATTLTVETTYAAFLEPTTNGNSAFATAADFRPYRTAVLADSPSFFWRLDETSGTVVDDETTANNDGTLSGSYAWGQPGALDSEAQERSLSLSSAVINGNAQVAGPARFSLEAWIKTTTSTGGRILGFGNATGQNASSTIDRQLYVGANGRVYLGVGSARTTVVSNAALNDGAWHHLVGTYVTGTNGMRLYVDGVQQTVTATGNLQSFNGYWRAGAENLPSWTGAPDAYYDGNLAELAVYPTTLSAARVKAHYDAGHTP</sequence>
<feature type="domain" description="LamG-like jellyroll fold" evidence="6">
    <location>
        <begin position="381"/>
        <end position="521"/>
    </location>
</feature>
<evidence type="ECO:0000256" key="5">
    <source>
        <dbReference type="SAM" id="Phobius"/>
    </source>
</evidence>
<feature type="compositionally biased region" description="Basic and acidic residues" evidence="4">
    <location>
        <begin position="99"/>
        <end position="118"/>
    </location>
</feature>
<dbReference type="GO" id="GO:0004252">
    <property type="term" value="F:serine-type endopeptidase activity"/>
    <property type="evidence" value="ECO:0007669"/>
    <property type="project" value="UniProtKB-UniRule"/>
</dbReference>
<keyword evidence="2" id="KW-1015">Disulfide bond</keyword>
<dbReference type="SMART" id="SM00560">
    <property type="entry name" value="LamGL"/>
    <property type="match status" value="1"/>
</dbReference>
<feature type="region of interest" description="Disordered" evidence="4">
    <location>
        <begin position="1"/>
        <end position="21"/>
    </location>
</feature>
<feature type="compositionally biased region" description="Low complexity" evidence="4">
    <location>
        <begin position="11"/>
        <end position="21"/>
    </location>
</feature>
<dbReference type="PRINTS" id="PR00728">
    <property type="entry name" value="SIGNALPTASE"/>
</dbReference>
<keyword evidence="5" id="KW-0812">Transmembrane</keyword>
<dbReference type="Pfam" id="PF13385">
    <property type="entry name" value="Laminin_G_3"/>
    <property type="match status" value="1"/>
</dbReference>
<reference evidence="7 8" key="1">
    <citation type="submission" date="2018-11" db="EMBL/GenBank/DDBJ databases">
        <title>Sequencing the genomes of 1000 actinobacteria strains.</title>
        <authorList>
            <person name="Klenk H.-P."/>
        </authorList>
    </citation>
    <scope>NUCLEOTIDE SEQUENCE [LARGE SCALE GENOMIC DNA]</scope>
    <source>
        <strain evidence="7 8">DSM 12652</strain>
    </source>
</reference>
<evidence type="ECO:0000256" key="1">
    <source>
        <dbReference type="ARBA" id="ARBA00022729"/>
    </source>
</evidence>
<evidence type="ECO:0000313" key="8">
    <source>
        <dbReference type="Proteomes" id="UP000281738"/>
    </source>
</evidence>
<accession>A0A3N2CTQ1</accession>
<dbReference type="SUPFAM" id="SSF49899">
    <property type="entry name" value="Concanavalin A-like lectins/glucanases"/>
    <property type="match status" value="1"/>
</dbReference>
<comment type="caution">
    <text evidence="7">The sequence shown here is derived from an EMBL/GenBank/DDBJ whole genome shotgun (WGS) entry which is preliminary data.</text>
</comment>
<gene>
    <name evidence="7" type="ORF">EDD33_1762</name>
</gene>
<name>A0A3N2CTQ1_9ACTN</name>
<dbReference type="RefSeq" id="WP_123390145.1">
    <property type="nucleotide sequence ID" value="NZ_RKHO01000001.1"/>
</dbReference>
<organism evidence="7 8">
    <name type="scientific">Nocardioides aurantiacus</name>
    <dbReference type="NCBI Taxonomy" id="86796"/>
    <lineage>
        <taxon>Bacteria</taxon>
        <taxon>Bacillati</taxon>
        <taxon>Actinomycetota</taxon>
        <taxon>Actinomycetes</taxon>
        <taxon>Propionibacteriales</taxon>
        <taxon>Nocardioidaceae</taxon>
        <taxon>Nocardioides</taxon>
    </lineage>
</organism>
<dbReference type="InterPro" id="IPR001733">
    <property type="entry name" value="Peptidase_S26B"/>
</dbReference>
<evidence type="ECO:0000313" key="7">
    <source>
        <dbReference type="EMBL" id="ROR90913.1"/>
    </source>
</evidence>
<dbReference type="EC" id="3.4.21.89" evidence="3"/>
<dbReference type="OrthoDB" id="9802683at2"/>
<keyword evidence="8" id="KW-1185">Reference proteome</keyword>
<dbReference type="NCBIfam" id="TIGR02228">
    <property type="entry name" value="sigpep_I_arch"/>
    <property type="match status" value="1"/>
</dbReference>
<evidence type="ECO:0000256" key="4">
    <source>
        <dbReference type="SAM" id="MobiDB-lite"/>
    </source>
</evidence>
<keyword evidence="5" id="KW-1133">Transmembrane helix</keyword>
<evidence type="ECO:0000256" key="3">
    <source>
        <dbReference type="NCBIfam" id="TIGR02228"/>
    </source>
</evidence>
<keyword evidence="1" id="KW-0732">Signal</keyword>
<dbReference type="InterPro" id="IPR006558">
    <property type="entry name" value="LamG-like"/>
</dbReference>
<feature type="region of interest" description="Disordered" evidence="4">
    <location>
        <begin position="98"/>
        <end position="118"/>
    </location>
</feature>
<dbReference type="EMBL" id="RKHO01000001">
    <property type="protein sequence ID" value="ROR90913.1"/>
    <property type="molecule type" value="Genomic_DNA"/>
</dbReference>
<proteinExistence type="predicted"/>
<dbReference type="GO" id="GO:0016020">
    <property type="term" value="C:membrane"/>
    <property type="evidence" value="ECO:0007669"/>
    <property type="project" value="UniProtKB-UniRule"/>
</dbReference>
<dbReference type="CDD" id="cd06462">
    <property type="entry name" value="Peptidase_S24_S26"/>
    <property type="match status" value="1"/>
</dbReference>
<protein>
    <recommendedName>
        <fullName evidence="3">Signal peptidase I</fullName>
        <ecNumber evidence="3">3.4.21.89</ecNumber>
    </recommendedName>
</protein>
<dbReference type="InterPro" id="IPR013320">
    <property type="entry name" value="ConA-like_dom_sf"/>
</dbReference>
<feature type="transmembrane region" description="Helical" evidence="5">
    <location>
        <begin position="39"/>
        <end position="59"/>
    </location>
</feature>
<keyword evidence="5" id="KW-0472">Membrane</keyword>
<feature type="region of interest" description="Disordered" evidence="4">
    <location>
        <begin position="189"/>
        <end position="225"/>
    </location>
</feature>
<evidence type="ECO:0000256" key="2">
    <source>
        <dbReference type="ARBA" id="ARBA00023157"/>
    </source>
</evidence>
<dbReference type="GO" id="GO:0006465">
    <property type="term" value="P:signal peptide processing"/>
    <property type="evidence" value="ECO:0007669"/>
    <property type="project" value="UniProtKB-UniRule"/>
</dbReference>
<dbReference type="Proteomes" id="UP000281738">
    <property type="component" value="Unassembled WGS sequence"/>
</dbReference>
<dbReference type="AlphaFoldDB" id="A0A3N2CTQ1"/>
<dbReference type="GO" id="GO:0009003">
    <property type="term" value="F:signal peptidase activity"/>
    <property type="evidence" value="ECO:0007669"/>
    <property type="project" value="UniProtKB-EC"/>
</dbReference>